<feature type="domain" description="GST N-terminal" evidence="2">
    <location>
        <begin position="39"/>
        <end position="126"/>
    </location>
</feature>
<protein>
    <recommendedName>
        <fullName evidence="6">Glutathione S-transferase</fullName>
    </recommendedName>
</protein>
<dbReference type="SFLD" id="SFLDS00019">
    <property type="entry name" value="Glutathione_Transferase_(cytos"/>
    <property type="match status" value="1"/>
</dbReference>
<dbReference type="Proteomes" id="UP000030752">
    <property type="component" value="Unassembled WGS sequence"/>
</dbReference>
<evidence type="ECO:0008006" key="6">
    <source>
        <dbReference type="Google" id="ProtNLM"/>
    </source>
</evidence>
<dbReference type="PROSITE" id="PS50404">
    <property type="entry name" value="GST_NTER"/>
    <property type="match status" value="1"/>
</dbReference>
<dbReference type="RefSeq" id="XP_008714650.1">
    <property type="nucleotide sequence ID" value="XM_008716428.1"/>
</dbReference>
<dbReference type="InterPro" id="IPR040079">
    <property type="entry name" value="Glutathione_S-Trfase"/>
</dbReference>
<organism evidence="4 5">
    <name type="scientific">Cyphellophora europaea (strain CBS 101466)</name>
    <name type="common">Phialophora europaea</name>
    <dbReference type="NCBI Taxonomy" id="1220924"/>
    <lineage>
        <taxon>Eukaryota</taxon>
        <taxon>Fungi</taxon>
        <taxon>Dikarya</taxon>
        <taxon>Ascomycota</taxon>
        <taxon>Pezizomycotina</taxon>
        <taxon>Eurotiomycetes</taxon>
        <taxon>Chaetothyriomycetidae</taxon>
        <taxon>Chaetothyriales</taxon>
        <taxon>Cyphellophoraceae</taxon>
        <taxon>Cyphellophora</taxon>
    </lineage>
</organism>
<dbReference type="OrthoDB" id="422574at2759"/>
<dbReference type="InterPro" id="IPR010987">
    <property type="entry name" value="Glutathione-S-Trfase_C-like"/>
</dbReference>
<dbReference type="HOGENOM" id="CLU_011226_6_0_1"/>
<accession>W2S4P9</accession>
<dbReference type="InterPro" id="IPR036282">
    <property type="entry name" value="Glutathione-S-Trfase_C_sf"/>
</dbReference>
<keyword evidence="5" id="KW-1185">Reference proteome</keyword>
<dbReference type="InterPro" id="IPR036249">
    <property type="entry name" value="Thioredoxin-like_sf"/>
</dbReference>
<proteinExistence type="inferred from homology"/>
<evidence type="ECO:0000259" key="2">
    <source>
        <dbReference type="PROSITE" id="PS50404"/>
    </source>
</evidence>
<evidence type="ECO:0000259" key="3">
    <source>
        <dbReference type="PROSITE" id="PS50405"/>
    </source>
</evidence>
<evidence type="ECO:0000256" key="1">
    <source>
        <dbReference type="ARBA" id="ARBA00007409"/>
    </source>
</evidence>
<reference evidence="4 5" key="1">
    <citation type="submission" date="2013-03" db="EMBL/GenBank/DDBJ databases">
        <title>The Genome Sequence of Phialophora europaea CBS 101466.</title>
        <authorList>
            <consortium name="The Broad Institute Genomics Platform"/>
            <person name="Cuomo C."/>
            <person name="de Hoog S."/>
            <person name="Gorbushina A."/>
            <person name="Walker B."/>
            <person name="Young S.K."/>
            <person name="Zeng Q."/>
            <person name="Gargeya S."/>
            <person name="Fitzgerald M."/>
            <person name="Haas B."/>
            <person name="Abouelleil A."/>
            <person name="Allen A.W."/>
            <person name="Alvarado L."/>
            <person name="Arachchi H.M."/>
            <person name="Berlin A.M."/>
            <person name="Chapman S.B."/>
            <person name="Gainer-Dewar J."/>
            <person name="Goldberg J."/>
            <person name="Griggs A."/>
            <person name="Gujja S."/>
            <person name="Hansen M."/>
            <person name="Howarth C."/>
            <person name="Imamovic A."/>
            <person name="Ireland A."/>
            <person name="Larimer J."/>
            <person name="McCowan C."/>
            <person name="Murphy C."/>
            <person name="Pearson M."/>
            <person name="Poon T.W."/>
            <person name="Priest M."/>
            <person name="Roberts A."/>
            <person name="Saif S."/>
            <person name="Shea T."/>
            <person name="Sisk P."/>
            <person name="Sykes S."/>
            <person name="Wortman J."/>
            <person name="Nusbaum C."/>
            <person name="Birren B."/>
        </authorList>
    </citation>
    <scope>NUCLEOTIDE SEQUENCE [LARGE SCALE GENOMIC DNA]</scope>
    <source>
        <strain evidence="4 5">CBS 101466</strain>
    </source>
</reference>
<evidence type="ECO:0000313" key="4">
    <source>
        <dbReference type="EMBL" id="ETN42914.1"/>
    </source>
</evidence>
<dbReference type="GeneID" id="19969411"/>
<dbReference type="SUPFAM" id="SSF52833">
    <property type="entry name" value="Thioredoxin-like"/>
    <property type="match status" value="1"/>
</dbReference>
<name>W2S4P9_CYPE1</name>
<dbReference type="eggNOG" id="KOG0867">
    <property type="taxonomic scope" value="Eukaryota"/>
</dbReference>
<dbReference type="SUPFAM" id="SSF47616">
    <property type="entry name" value="GST C-terminal domain-like"/>
    <property type="match status" value="1"/>
</dbReference>
<dbReference type="InParanoid" id="W2S4P9"/>
<evidence type="ECO:0000313" key="5">
    <source>
        <dbReference type="Proteomes" id="UP000030752"/>
    </source>
</evidence>
<dbReference type="EMBL" id="KB822718">
    <property type="protein sequence ID" value="ETN42914.1"/>
    <property type="molecule type" value="Genomic_DNA"/>
</dbReference>
<comment type="similarity">
    <text evidence="1">Belongs to the GST superfamily.</text>
</comment>
<dbReference type="SFLD" id="SFLDG00358">
    <property type="entry name" value="Main_(cytGST)"/>
    <property type="match status" value="1"/>
</dbReference>
<dbReference type="Gene3D" id="1.20.1050.10">
    <property type="match status" value="1"/>
</dbReference>
<gene>
    <name evidence="4" type="ORF">HMPREF1541_02072</name>
</gene>
<dbReference type="Gene3D" id="3.40.30.10">
    <property type="entry name" value="Glutaredoxin"/>
    <property type="match status" value="1"/>
</dbReference>
<dbReference type="PANTHER" id="PTHR44051:SF2">
    <property type="entry name" value="HYPOTHETICAL GLUTATHIONE S-TRANSFERASE LIKE PROTEIN"/>
    <property type="match status" value="1"/>
</dbReference>
<dbReference type="VEuPathDB" id="FungiDB:HMPREF1541_02072"/>
<dbReference type="Pfam" id="PF13409">
    <property type="entry name" value="GST_N_2"/>
    <property type="match status" value="1"/>
</dbReference>
<dbReference type="PROSITE" id="PS50405">
    <property type="entry name" value="GST_CTER"/>
    <property type="match status" value="1"/>
</dbReference>
<dbReference type="PANTHER" id="PTHR44051">
    <property type="entry name" value="GLUTATHIONE S-TRANSFERASE-RELATED"/>
    <property type="match status" value="1"/>
</dbReference>
<dbReference type="InterPro" id="IPR004046">
    <property type="entry name" value="GST_C"/>
</dbReference>
<feature type="domain" description="GST C-terminal" evidence="3">
    <location>
        <begin position="138"/>
        <end position="275"/>
    </location>
</feature>
<dbReference type="Pfam" id="PF00043">
    <property type="entry name" value="GST_C"/>
    <property type="match status" value="1"/>
</dbReference>
<dbReference type="STRING" id="1220924.W2S4P9"/>
<sequence>MSGASPPGGASILKGSAPRPYLPLPISQSSQPVTDAAFYLFLQYSFPESGNSYKVRLLAALLGLDLKIEELDLLADQQHSPEYLAINPRGEVPCLVVHDVVLGGKKVFSDSSSILVWLAGAHGNDGQSPGPSTYWSGDLYEQTQIIDWLAFSNSWVQYGVFTNRAILSYSGPGNGLGSKQNWSEERLKNMLEEGAIRGHKSLSILQDRLHDRDWLVLNRPTVADISVFVYVALAPMGDIDLHPYPAVLSWIERIKKLPNFISIPGLDDPYIRRRK</sequence>
<dbReference type="AlphaFoldDB" id="W2S4P9"/>
<dbReference type="InterPro" id="IPR004045">
    <property type="entry name" value="Glutathione_S-Trfase_N"/>
</dbReference>